<dbReference type="Proteomes" id="UP000410492">
    <property type="component" value="Unassembled WGS sequence"/>
</dbReference>
<sequence length="45" mass="5075">NLTRSLFRLVLRAASHHFVLAGHRCATLVVFAFVKSFVYLGKLSK</sequence>
<evidence type="ECO:0000313" key="2">
    <source>
        <dbReference type="EMBL" id="VEN47045.1"/>
    </source>
</evidence>
<dbReference type="EMBL" id="CAACVG010007777">
    <property type="protein sequence ID" value="VEN47045.1"/>
    <property type="molecule type" value="Genomic_DNA"/>
</dbReference>
<feature type="transmembrane region" description="Helical" evidence="1">
    <location>
        <begin position="20"/>
        <end position="40"/>
    </location>
</feature>
<keyword evidence="1" id="KW-1133">Transmembrane helix</keyword>
<dbReference type="AlphaFoldDB" id="A0A653CGI4"/>
<feature type="non-terminal residue" evidence="2">
    <location>
        <position position="1"/>
    </location>
</feature>
<proteinExistence type="predicted"/>
<gene>
    <name evidence="2" type="ORF">CALMAC_LOCUS8934</name>
</gene>
<keyword evidence="3" id="KW-1185">Reference proteome</keyword>
<evidence type="ECO:0000256" key="1">
    <source>
        <dbReference type="SAM" id="Phobius"/>
    </source>
</evidence>
<name>A0A653CGI4_CALMS</name>
<accession>A0A653CGI4</accession>
<reference evidence="2 3" key="1">
    <citation type="submission" date="2019-01" db="EMBL/GenBank/DDBJ databases">
        <authorList>
            <person name="Sayadi A."/>
        </authorList>
    </citation>
    <scope>NUCLEOTIDE SEQUENCE [LARGE SCALE GENOMIC DNA]</scope>
</reference>
<protein>
    <submittedName>
        <fullName evidence="2">Uncharacterized protein</fullName>
    </submittedName>
</protein>
<evidence type="ECO:0000313" key="3">
    <source>
        <dbReference type="Proteomes" id="UP000410492"/>
    </source>
</evidence>
<organism evidence="2 3">
    <name type="scientific">Callosobruchus maculatus</name>
    <name type="common">Southern cowpea weevil</name>
    <name type="synonym">Pulse bruchid</name>
    <dbReference type="NCBI Taxonomy" id="64391"/>
    <lineage>
        <taxon>Eukaryota</taxon>
        <taxon>Metazoa</taxon>
        <taxon>Ecdysozoa</taxon>
        <taxon>Arthropoda</taxon>
        <taxon>Hexapoda</taxon>
        <taxon>Insecta</taxon>
        <taxon>Pterygota</taxon>
        <taxon>Neoptera</taxon>
        <taxon>Endopterygota</taxon>
        <taxon>Coleoptera</taxon>
        <taxon>Polyphaga</taxon>
        <taxon>Cucujiformia</taxon>
        <taxon>Chrysomeloidea</taxon>
        <taxon>Chrysomelidae</taxon>
        <taxon>Bruchinae</taxon>
        <taxon>Bruchini</taxon>
        <taxon>Callosobruchus</taxon>
    </lineage>
</organism>
<keyword evidence="1" id="KW-0472">Membrane</keyword>
<keyword evidence="1" id="KW-0812">Transmembrane</keyword>